<evidence type="ECO:0000256" key="1">
    <source>
        <dbReference type="SAM" id="MobiDB-lite"/>
    </source>
</evidence>
<proteinExistence type="predicted"/>
<comment type="caution">
    <text evidence="2">The sequence shown here is derived from an EMBL/GenBank/DDBJ whole genome shotgun (WGS) entry which is preliminary data.</text>
</comment>
<gene>
    <name evidence="2" type="ORF">J8273_0418</name>
</gene>
<dbReference type="AlphaFoldDB" id="A0A8J6E2X0"/>
<keyword evidence="3" id="KW-1185">Reference proteome</keyword>
<feature type="compositionally biased region" description="Polar residues" evidence="1">
    <location>
        <begin position="294"/>
        <end position="303"/>
    </location>
</feature>
<evidence type="ECO:0000313" key="2">
    <source>
        <dbReference type="EMBL" id="KAG9395198.1"/>
    </source>
</evidence>
<sequence length="575" mass="63059">MLFVKEWIAVFTEEKLGDELVYNVLHFWPRDDSLQSDALRDEREVSFIKQYGTTWAMYAHNCDDDDELEYISNTHCISTLRSSGPYQISMGMKPYIPPHILKQNADYALALFEFLLGPPTAHRPRDQVVEVAAVLGKHFAAQALHLYRFANLVPHTPLPPHKVMVFNMASQLVRKTAFQVPHVIGSAVFYGGSVFYTQFNPGLTELLITGVAAHLAPMDIPPDGVSIVWPCYIPPQVRRELMTRETTLRREFGEDHLDLLGLLGLQPESTASPKSSLPPAMFSDTDTEADGDSSLGTPITNDFTADPAAAGLLQTPRPTEELESLDFAASIQRTPLASVPESDDMADAESSSHARAETLCSFADGADEHESQHDAPVDMFDMCDTMDDMQDVFVHCRGPLVFVCVAAKGAFADLTPASMSVSAGKIFPSLLQNLKNIVPDAPPFPIVEPDIGVNEIPVHSDDNRQPLRPDVLLFTTEKLTGEISGNLDPCMTPLRGAAPFECQFSLNSMQSVDELTANPALSHIVQRSSIGRVNGHRINGQMVHTFTPYSSDRVDSGMGAAHDACYYIGGTLSLI</sequence>
<feature type="region of interest" description="Disordered" evidence="1">
    <location>
        <begin position="268"/>
        <end position="303"/>
    </location>
</feature>
<protein>
    <submittedName>
        <fullName evidence="2">Uncharacterized protein</fullName>
    </submittedName>
</protein>
<evidence type="ECO:0000313" key="3">
    <source>
        <dbReference type="Proteomes" id="UP000717585"/>
    </source>
</evidence>
<accession>A0A8J6E2X0</accession>
<dbReference type="Proteomes" id="UP000717585">
    <property type="component" value="Unassembled WGS sequence"/>
</dbReference>
<dbReference type="EMBL" id="JAHDYR010000012">
    <property type="protein sequence ID" value="KAG9395198.1"/>
    <property type="molecule type" value="Genomic_DNA"/>
</dbReference>
<reference evidence="2" key="1">
    <citation type="submission" date="2021-05" db="EMBL/GenBank/DDBJ databases">
        <title>A free-living protist that lacks canonical eukaryotic 1 DNA replication and segregation systems.</title>
        <authorList>
            <person name="Salas-Leiva D.E."/>
            <person name="Tromer E.C."/>
            <person name="Curtis B.A."/>
            <person name="Jerlstrom-Hultqvist J."/>
            <person name="Kolisko M."/>
            <person name="Yi Z."/>
            <person name="Salas-Leiva J.S."/>
            <person name="Gallot-Lavallee L."/>
            <person name="Kops G.J.P.L."/>
            <person name="Archibald J.M."/>
            <person name="Simpson A.G.B."/>
            <person name="Roger A.J."/>
        </authorList>
    </citation>
    <scope>NUCLEOTIDE SEQUENCE</scope>
    <source>
        <strain evidence="2">BICM</strain>
    </source>
</reference>
<name>A0A8J6E2X0_9EUKA</name>
<organism evidence="2 3">
    <name type="scientific">Carpediemonas membranifera</name>
    <dbReference type="NCBI Taxonomy" id="201153"/>
    <lineage>
        <taxon>Eukaryota</taxon>
        <taxon>Metamonada</taxon>
        <taxon>Carpediemonas-like organisms</taxon>
        <taxon>Carpediemonas</taxon>
    </lineage>
</organism>